<gene>
    <name evidence="2" type="ORF">SAMN05192539_1001182</name>
</gene>
<proteinExistence type="predicted"/>
<sequence length="602" mass="60074">MASIDIRCRPSIPLRRERVFRASARRQRGAAAVLAAVWIGADVVALGVIDVGNVYLVRRQLQRSADMAAVAGAQTIGMAGGCATATVSAQQSAPQNGYKGAGPVSVICGRWSRTGGDTQFDTSGAMPLNAVQVTATQNVRHFFIGPARDVQAVATAKAVDTASFALSTSLATLSGGAINGLLGALLGANVSLDVAAWQALASANVQLGDLATQLGVASMNDLLDSNTTVADLADAMATVLSRNGTASASVTSALATIRAAANGGPKLALGDSAGAPGLLAIGLADKQAAASATVSALDALIVAAELAHGKSALELGAALDPSAIPGITLPARLTAKAAILQPPVIAVGESGMDSSGNYRTSAHAAQVRAYLDVKLQVPPILLLPAVTVDLPLYVEAAQGTADLAATQCAASRAASTSTIVVRTGIANACIGGDAASNMSNLTSPSTCQQPATIATLTVPLLLTSVSANINVGSVSPPSGVQATLQASEPTTRTFNGVAGDTDDYQSTNTNGLGSAAGELLAQLAAQLQQPDALFVSVGGATANPAVSSAVQPLLTFLVGSLTPLLSGLDTLLVPLFQLLGAQVGVSTVHAISQTCSDAQLVN</sequence>
<evidence type="ECO:0000259" key="1">
    <source>
        <dbReference type="Pfam" id="PF09977"/>
    </source>
</evidence>
<dbReference type="EMBL" id="FNYE01000001">
    <property type="protein sequence ID" value="SEI40145.1"/>
    <property type="molecule type" value="Genomic_DNA"/>
</dbReference>
<dbReference type="AlphaFoldDB" id="A0A1H6QLH9"/>
<dbReference type="InterPro" id="IPR018705">
    <property type="entry name" value="DUF2134_membrane"/>
</dbReference>
<keyword evidence="3" id="KW-1185">Reference proteome</keyword>
<protein>
    <submittedName>
        <fullName evidence="2">Uncharacterized membrane protein</fullName>
    </submittedName>
</protein>
<accession>A0A1H6QLH9</accession>
<dbReference type="Proteomes" id="UP000198866">
    <property type="component" value="Unassembled WGS sequence"/>
</dbReference>
<dbReference type="OrthoDB" id="8534992at2"/>
<feature type="domain" description="DUF2134" evidence="1">
    <location>
        <begin position="71"/>
        <end position="156"/>
    </location>
</feature>
<dbReference type="STRING" id="667676.SAMN05192539_1001182"/>
<organism evidence="2 3">
    <name type="scientific">Paraburkholderia diazotrophica</name>
    <dbReference type="NCBI Taxonomy" id="667676"/>
    <lineage>
        <taxon>Bacteria</taxon>
        <taxon>Pseudomonadati</taxon>
        <taxon>Pseudomonadota</taxon>
        <taxon>Betaproteobacteria</taxon>
        <taxon>Burkholderiales</taxon>
        <taxon>Burkholderiaceae</taxon>
        <taxon>Paraburkholderia</taxon>
    </lineage>
</organism>
<evidence type="ECO:0000313" key="2">
    <source>
        <dbReference type="EMBL" id="SEI40145.1"/>
    </source>
</evidence>
<dbReference type="RefSeq" id="WP_090861761.1">
    <property type="nucleotide sequence ID" value="NZ_FNYE01000001.1"/>
</dbReference>
<reference evidence="3" key="1">
    <citation type="submission" date="2016-10" db="EMBL/GenBank/DDBJ databases">
        <authorList>
            <person name="Varghese N."/>
            <person name="Submissions S."/>
        </authorList>
    </citation>
    <scope>NUCLEOTIDE SEQUENCE [LARGE SCALE GENOMIC DNA]</scope>
    <source>
        <strain evidence="3">LMG 26031</strain>
    </source>
</reference>
<evidence type="ECO:0000313" key="3">
    <source>
        <dbReference type="Proteomes" id="UP000198866"/>
    </source>
</evidence>
<dbReference type="Pfam" id="PF09977">
    <property type="entry name" value="Tad_C"/>
    <property type="match status" value="1"/>
</dbReference>
<name>A0A1H6QLH9_9BURK</name>